<gene>
    <name evidence="1" type="ORF">METZ01_LOCUS185938</name>
</gene>
<protein>
    <submittedName>
        <fullName evidence="1">Uncharacterized protein</fullName>
    </submittedName>
</protein>
<reference evidence="1" key="1">
    <citation type="submission" date="2018-05" db="EMBL/GenBank/DDBJ databases">
        <authorList>
            <person name="Lanie J.A."/>
            <person name="Ng W.-L."/>
            <person name="Kazmierczak K.M."/>
            <person name="Andrzejewski T.M."/>
            <person name="Davidsen T.M."/>
            <person name="Wayne K.J."/>
            <person name="Tettelin H."/>
            <person name="Glass J.I."/>
            <person name="Rusch D."/>
            <person name="Podicherti R."/>
            <person name="Tsui H.-C.T."/>
            <person name="Winkler M.E."/>
        </authorList>
    </citation>
    <scope>NUCLEOTIDE SEQUENCE</scope>
</reference>
<proteinExistence type="predicted"/>
<dbReference type="AlphaFoldDB" id="A0A382D4W9"/>
<evidence type="ECO:0000313" key="1">
    <source>
        <dbReference type="EMBL" id="SVB33084.1"/>
    </source>
</evidence>
<feature type="non-terminal residue" evidence="1">
    <location>
        <position position="39"/>
    </location>
</feature>
<sequence>MKLKTFEEGMIARQPEVGPTAVAACSRCVVMDNGDLVCT</sequence>
<dbReference type="EMBL" id="UINC01037505">
    <property type="protein sequence ID" value="SVB33084.1"/>
    <property type="molecule type" value="Genomic_DNA"/>
</dbReference>
<accession>A0A382D4W9</accession>
<name>A0A382D4W9_9ZZZZ</name>
<organism evidence="1">
    <name type="scientific">marine metagenome</name>
    <dbReference type="NCBI Taxonomy" id="408172"/>
    <lineage>
        <taxon>unclassified sequences</taxon>
        <taxon>metagenomes</taxon>
        <taxon>ecological metagenomes</taxon>
    </lineage>
</organism>